<comment type="caution">
    <text evidence="3">The sequence shown here is derived from an EMBL/GenBank/DDBJ whole genome shotgun (WGS) entry which is preliminary data.</text>
</comment>
<evidence type="ECO:0000313" key="3">
    <source>
        <dbReference type="EMBL" id="MDO6965544.1"/>
    </source>
</evidence>
<name>A0ABT8YQI1_9HYPH</name>
<keyword evidence="4" id="KW-1185">Reference proteome</keyword>
<evidence type="ECO:0000313" key="4">
    <source>
        <dbReference type="Proteomes" id="UP001174932"/>
    </source>
</evidence>
<evidence type="ECO:0000256" key="1">
    <source>
        <dbReference type="ARBA" id="ARBA00022649"/>
    </source>
</evidence>
<sequence>MRQRASNSGNARNSVDHSTRDGADIDSARLAQHENWLAENAEAIRRENEHTEQHGLPLADLRQF</sequence>
<reference evidence="3" key="1">
    <citation type="journal article" date="2015" name="Int. J. Syst. Evol. Microbiol.">
        <title>Rhizobium alvei sp. nov., isolated from a freshwater river.</title>
        <authorList>
            <person name="Sheu S.Y."/>
            <person name="Huang H.W."/>
            <person name="Young C.C."/>
            <person name="Chen W.M."/>
        </authorList>
    </citation>
    <scope>NUCLEOTIDE SEQUENCE</scope>
    <source>
        <strain evidence="3">TNR-22</strain>
    </source>
</reference>
<dbReference type="RefSeq" id="WP_304377478.1">
    <property type="nucleotide sequence ID" value="NZ_JAUOZU010000012.1"/>
</dbReference>
<feature type="compositionally biased region" description="Basic and acidic residues" evidence="2">
    <location>
        <begin position="14"/>
        <end position="27"/>
    </location>
</feature>
<proteinExistence type="predicted"/>
<organism evidence="3 4">
    <name type="scientific">Rhizobium alvei</name>
    <dbReference type="NCBI Taxonomy" id="1132659"/>
    <lineage>
        <taxon>Bacteria</taxon>
        <taxon>Pseudomonadati</taxon>
        <taxon>Pseudomonadota</taxon>
        <taxon>Alphaproteobacteria</taxon>
        <taxon>Hyphomicrobiales</taxon>
        <taxon>Rhizobiaceae</taxon>
        <taxon>Rhizobium/Agrobacterium group</taxon>
        <taxon>Rhizobium</taxon>
    </lineage>
</organism>
<gene>
    <name evidence="3" type="ORF">Q4481_16385</name>
</gene>
<dbReference type="Pfam" id="PF07362">
    <property type="entry name" value="CcdA"/>
    <property type="match status" value="1"/>
</dbReference>
<dbReference type="InterPro" id="IPR009956">
    <property type="entry name" value="Post-segregation_anti-tox_CcdA"/>
</dbReference>
<reference evidence="3" key="2">
    <citation type="submission" date="2023-07" db="EMBL/GenBank/DDBJ databases">
        <authorList>
            <person name="Shen H."/>
        </authorList>
    </citation>
    <scope>NUCLEOTIDE SEQUENCE</scope>
    <source>
        <strain evidence="3">TNR-22</strain>
    </source>
</reference>
<feature type="region of interest" description="Disordered" evidence="2">
    <location>
        <begin position="1"/>
        <end position="27"/>
    </location>
</feature>
<evidence type="ECO:0000256" key="2">
    <source>
        <dbReference type="SAM" id="MobiDB-lite"/>
    </source>
</evidence>
<keyword evidence="1" id="KW-1277">Toxin-antitoxin system</keyword>
<dbReference type="Proteomes" id="UP001174932">
    <property type="component" value="Unassembled WGS sequence"/>
</dbReference>
<dbReference type="EMBL" id="JAUOZU010000012">
    <property type="protein sequence ID" value="MDO6965544.1"/>
    <property type="molecule type" value="Genomic_DNA"/>
</dbReference>
<feature type="compositionally biased region" description="Polar residues" evidence="2">
    <location>
        <begin position="1"/>
        <end position="13"/>
    </location>
</feature>
<protein>
    <submittedName>
        <fullName evidence="3">Type II toxin-antitoxin system CcdA family antitoxin</fullName>
    </submittedName>
</protein>
<accession>A0ABT8YQI1</accession>